<gene>
    <name evidence="3" type="ORF">RCL2_002388900</name>
    <name evidence="2" type="ORF">RclHR1_03200016</name>
</gene>
<reference evidence="2 4" key="1">
    <citation type="submission" date="2017-11" db="EMBL/GenBank/DDBJ databases">
        <title>The genome of Rhizophagus clarus HR1 reveals common genetic basis of auxotrophy among arbuscular mycorrhizal fungi.</title>
        <authorList>
            <person name="Kobayashi Y."/>
        </authorList>
    </citation>
    <scope>NUCLEOTIDE SEQUENCE [LARGE SCALE GENOMIC DNA]</scope>
    <source>
        <strain evidence="2 4">HR1</strain>
    </source>
</reference>
<evidence type="ECO:0000313" key="4">
    <source>
        <dbReference type="Proteomes" id="UP000247702"/>
    </source>
</evidence>
<dbReference type="EMBL" id="BEXD01002447">
    <property type="protein sequence ID" value="GBB98366.1"/>
    <property type="molecule type" value="Genomic_DNA"/>
</dbReference>
<keyword evidence="1" id="KW-0175">Coiled coil</keyword>
<sequence>MTNKRYNYEKFYTSSDENEDMYHLPNNNYSLESKNDIYSEMPFSSDMYYTSPNKNQNSYNLNLNNEEIQLFDIEKKKLQDDINKYFYQYNSLYKKLQEKHIELTNKSINQQNKIDSQEQIINQLRFKIQNLEKEKEKLDTKNDNLLQKNSNLEKQLKIIQQDDSIKVTNSPLQSTGDDEQNYIVNLNNDIMELNDNIRKYITNLKQDVTVNMGEVNKLLSLYKCSTRNLDQKDDRLLIQAVLQRHIIENIFDYASKYFQNTGKHYHLESEIIKNESSLSSLLTRASKCRTGNDDMTRVASTKLRQQIYSILNNRGFADTIGETVCEHPFIGYYKKHLNNLMNELRIINNDQKRSASENLAATIIRDVIKIFWFRLKIQEPVVQHHWIQNNAKVDKSFMEGNNLDDNSNLFVDLCYFPLIGKNLTSNNRKIYFSAKVFAKPISHYTELKAIIDQEL</sequence>
<dbReference type="EMBL" id="BLAL01000257">
    <property type="protein sequence ID" value="GES97304.1"/>
    <property type="molecule type" value="Genomic_DNA"/>
</dbReference>
<accession>A0A2Z6S254</accession>
<evidence type="ECO:0000313" key="3">
    <source>
        <dbReference type="EMBL" id="GES97304.1"/>
    </source>
</evidence>
<feature type="coiled-coil region" evidence="1">
    <location>
        <begin position="93"/>
        <end position="203"/>
    </location>
</feature>
<name>A0A2Z6S254_9GLOM</name>
<keyword evidence="4" id="KW-1185">Reference proteome</keyword>
<evidence type="ECO:0000313" key="2">
    <source>
        <dbReference type="EMBL" id="GBB98366.1"/>
    </source>
</evidence>
<dbReference type="Proteomes" id="UP000615446">
    <property type="component" value="Unassembled WGS sequence"/>
</dbReference>
<reference evidence="3" key="2">
    <citation type="submission" date="2019-10" db="EMBL/GenBank/DDBJ databases">
        <title>Conservation and host-specific expression of non-tandemly repeated heterogenous ribosome RNA gene in arbuscular mycorrhizal fungi.</title>
        <authorList>
            <person name="Maeda T."/>
            <person name="Kobayashi Y."/>
            <person name="Nakagawa T."/>
            <person name="Ezawa T."/>
            <person name="Yamaguchi K."/>
            <person name="Bino T."/>
            <person name="Nishimoto Y."/>
            <person name="Shigenobu S."/>
            <person name="Kawaguchi M."/>
        </authorList>
    </citation>
    <scope>NUCLEOTIDE SEQUENCE</scope>
    <source>
        <strain evidence="3">HR1</strain>
    </source>
</reference>
<dbReference type="OrthoDB" id="2384573at2759"/>
<proteinExistence type="predicted"/>
<protein>
    <submittedName>
        <fullName evidence="2">Uncharacterized protein</fullName>
    </submittedName>
</protein>
<comment type="caution">
    <text evidence="2">The sequence shown here is derived from an EMBL/GenBank/DDBJ whole genome shotgun (WGS) entry which is preliminary data.</text>
</comment>
<dbReference type="Proteomes" id="UP000247702">
    <property type="component" value="Unassembled WGS sequence"/>
</dbReference>
<organism evidence="2 4">
    <name type="scientific">Rhizophagus clarus</name>
    <dbReference type="NCBI Taxonomy" id="94130"/>
    <lineage>
        <taxon>Eukaryota</taxon>
        <taxon>Fungi</taxon>
        <taxon>Fungi incertae sedis</taxon>
        <taxon>Mucoromycota</taxon>
        <taxon>Glomeromycotina</taxon>
        <taxon>Glomeromycetes</taxon>
        <taxon>Glomerales</taxon>
        <taxon>Glomeraceae</taxon>
        <taxon>Rhizophagus</taxon>
    </lineage>
</organism>
<evidence type="ECO:0000256" key="1">
    <source>
        <dbReference type="SAM" id="Coils"/>
    </source>
</evidence>
<dbReference type="AlphaFoldDB" id="A0A2Z6S254"/>